<evidence type="ECO:0000313" key="3">
    <source>
        <dbReference type="Proteomes" id="UP000233556"/>
    </source>
</evidence>
<feature type="compositionally biased region" description="Polar residues" evidence="1">
    <location>
        <begin position="260"/>
        <end position="271"/>
    </location>
</feature>
<accession>A0A2I0T5H8</accession>
<proteinExistence type="predicted"/>
<protein>
    <submittedName>
        <fullName evidence="2">Ww domain-binding protein 11-like protein</fullName>
    </submittedName>
</protein>
<evidence type="ECO:0000313" key="2">
    <source>
        <dbReference type="EMBL" id="PKU29057.1"/>
    </source>
</evidence>
<dbReference type="EMBL" id="KZ518295">
    <property type="protein sequence ID" value="PKU29057.1"/>
    <property type="molecule type" value="Genomic_DNA"/>
</dbReference>
<feature type="region of interest" description="Disordered" evidence="1">
    <location>
        <begin position="231"/>
        <end position="296"/>
    </location>
</feature>
<keyword evidence="3" id="KW-1185">Reference proteome</keyword>
<feature type="compositionally biased region" description="Acidic residues" evidence="1">
    <location>
        <begin position="272"/>
        <end position="282"/>
    </location>
</feature>
<dbReference type="OrthoDB" id="8946322at2759"/>
<name>A0A2I0T5H8_LIMLA</name>
<gene>
    <name evidence="2" type="ORF">llap_20639</name>
</gene>
<feature type="region of interest" description="Disordered" evidence="1">
    <location>
        <begin position="147"/>
        <end position="176"/>
    </location>
</feature>
<evidence type="ECO:0000256" key="1">
    <source>
        <dbReference type="SAM" id="MobiDB-lite"/>
    </source>
</evidence>
<dbReference type="AlphaFoldDB" id="A0A2I0T5H8"/>
<feature type="compositionally biased region" description="Acidic residues" evidence="1">
    <location>
        <begin position="149"/>
        <end position="170"/>
    </location>
</feature>
<sequence length="296" mass="32763">MEQQRRPYTSSEQGKLVTCSFPSRILCRILQLSFVKYLLKILQKASVWIGFVVPVETIISKVYPTQSPTRPRRSAKKRRGRLTRLLLSAVPTRIQSILGYLPADWGWSNMPKESREALTSSSKKANKRKRDDVALEEQESLLVVLERDLPEDDPDDLTYEPSDLETDSEEYMSQNDTEADLELDEQDGIIMLKDSSDLQASGHAPHWLHVLSWVEDIQPIRVSDAPELRAASMELGSEDPAGSSSGEGAPDTDSSDGDTQKAQAGVSSGDGSEQEADADCDDSSSLSQYGVRTPLC</sequence>
<dbReference type="Proteomes" id="UP000233556">
    <property type="component" value="Unassembled WGS sequence"/>
</dbReference>
<reference evidence="3" key="1">
    <citation type="submission" date="2017-11" db="EMBL/GenBank/DDBJ databases">
        <authorList>
            <person name="Lima N.C."/>
            <person name="Parody-Merino A.M."/>
            <person name="Battley P.F."/>
            <person name="Fidler A.E."/>
            <person name="Prosdocimi F."/>
        </authorList>
    </citation>
    <scope>NUCLEOTIDE SEQUENCE [LARGE SCALE GENOMIC DNA]</scope>
</reference>
<organism evidence="2 3">
    <name type="scientific">Limosa lapponica baueri</name>
    <dbReference type="NCBI Taxonomy" id="1758121"/>
    <lineage>
        <taxon>Eukaryota</taxon>
        <taxon>Metazoa</taxon>
        <taxon>Chordata</taxon>
        <taxon>Craniata</taxon>
        <taxon>Vertebrata</taxon>
        <taxon>Euteleostomi</taxon>
        <taxon>Archelosauria</taxon>
        <taxon>Archosauria</taxon>
        <taxon>Dinosauria</taxon>
        <taxon>Saurischia</taxon>
        <taxon>Theropoda</taxon>
        <taxon>Coelurosauria</taxon>
        <taxon>Aves</taxon>
        <taxon>Neognathae</taxon>
        <taxon>Neoaves</taxon>
        <taxon>Charadriiformes</taxon>
        <taxon>Scolopacidae</taxon>
        <taxon>Limosa</taxon>
    </lineage>
</organism>
<reference evidence="3" key="2">
    <citation type="submission" date="2017-12" db="EMBL/GenBank/DDBJ databases">
        <title>Genome sequence of the Bar-tailed Godwit (Limosa lapponica baueri).</title>
        <authorList>
            <person name="Lima N.C.B."/>
            <person name="Parody-Merino A.M."/>
            <person name="Battley P.F."/>
            <person name="Fidler A.E."/>
            <person name="Prosdocimi F."/>
        </authorList>
    </citation>
    <scope>NUCLEOTIDE SEQUENCE [LARGE SCALE GENOMIC DNA]</scope>
</reference>